<comment type="caution">
    <text evidence="1">The sequence shown here is derived from an EMBL/GenBank/DDBJ whole genome shotgun (WGS) entry which is preliminary data.</text>
</comment>
<accession>A0A840EW75</accession>
<evidence type="ECO:0008006" key="3">
    <source>
        <dbReference type="Google" id="ProtNLM"/>
    </source>
</evidence>
<evidence type="ECO:0000313" key="1">
    <source>
        <dbReference type="EMBL" id="MBB4137245.1"/>
    </source>
</evidence>
<reference evidence="1 2" key="1">
    <citation type="submission" date="2020-08" db="EMBL/GenBank/DDBJ databases">
        <title>Sequencing the genomes of 1000 actinobacteria strains.</title>
        <authorList>
            <person name="Klenk H.-P."/>
        </authorList>
    </citation>
    <scope>NUCLEOTIDE SEQUENCE [LARGE SCALE GENOMIC DNA]</scope>
    <source>
        <strain evidence="1 2">DSM 45298</strain>
    </source>
</reference>
<evidence type="ECO:0000313" key="2">
    <source>
        <dbReference type="Proteomes" id="UP000551501"/>
    </source>
</evidence>
<dbReference type="InterPro" id="IPR029068">
    <property type="entry name" value="Glyas_Bleomycin-R_OHBP_Dase"/>
</dbReference>
<gene>
    <name evidence="1" type="ORF">BKA16_003797</name>
</gene>
<dbReference type="EMBL" id="JACIFP010000001">
    <property type="protein sequence ID" value="MBB4137245.1"/>
    <property type="molecule type" value="Genomic_DNA"/>
</dbReference>
<protein>
    <recommendedName>
        <fullName evidence="3">Glyoxalase-like domain-containing protein</fullName>
    </recommendedName>
</protein>
<sequence>MPFLSRVLLFAEADDASEIVAALAALSGTSAPTWLLYVRRDDTETKATTLRVGDTTLDVAIGERALPVVLEVTVPDLHAALERVLAAGFSDSVWPHDGDPESVAIDAGGVRITAITEAALIDRRGA</sequence>
<dbReference type="SUPFAM" id="SSF54593">
    <property type="entry name" value="Glyoxalase/Bleomycin resistance protein/Dihydroxybiphenyl dioxygenase"/>
    <property type="match status" value="1"/>
</dbReference>
<keyword evidence="2" id="KW-1185">Reference proteome</keyword>
<dbReference type="AlphaFoldDB" id="A0A840EW75"/>
<dbReference type="RefSeq" id="WP_183372125.1">
    <property type="nucleotide sequence ID" value="NZ_BAABHL010000126.1"/>
</dbReference>
<organism evidence="1 2">
    <name type="scientific">Gordonia humi</name>
    <dbReference type="NCBI Taxonomy" id="686429"/>
    <lineage>
        <taxon>Bacteria</taxon>
        <taxon>Bacillati</taxon>
        <taxon>Actinomycetota</taxon>
        <taxon>Actinomycetes</taxon>
        <taxon>Mycobacteriales</taxon>
        <taxon>Gordoniaceae</taxon>
        <taxon>Gordonia</taxon>
    </lineage>
</organism>
<proteinExistence type="predicted"/>
<name>A0A840EW75_9ACTN</name>
<dbReference type="Proteomes" id="UP000551501">
    <property type="component" value="Unassembled WGS sequence"/>
</dbReference>